<proteinExistence type="predicted"/>
<dbReference type="EMBL" id="CP000125">
    <property type="protein sequence ID" value="ABA52068.1"/>
    <property type="molecule type" value="Genomic_DNA"/>
</dbReference>
<protein>
    <submittedName>
        <fullName evidence="1">Uncharacterized protein</fullName>
    </submittedName>
</protein>
<dbReference type="Proteomes" id="UP000002700">
    <property type="component" value="Chromosome II"/>
</dbReference>
<gene>
    <name evidence="1" type="ordered locus">BURPS1710b_A1180</name>
</gene>
<dbReference type="HOGENOM" id="CLU_3395531_0_0_4"/>
<organism evidence="1 2">
    <name type="scientific">Burkholderia pseudomallei (strain 1710b)</name>
    <dbReference type="NCBI Taxonomy" id="320372"/>
    <lineage>
        <taxon>Bacteria</taxon>
        <taxon>Pseudomonadati</taxon>
        <taxon>Pseudomonadota</taxon>
        <taxon>Betaproteobacteria</taxon>
        <taxon>Burkholderiales</taxon>
        <taxon>Burkholderiaceae</taxon>
        <taxon>Burkholderia</taxon>
        <taxon>pseudomallei group</taxon>
    </lineage>
</organism>
<sequence length="31" mass="3701">MKRIKIYVVYLKCGEYQKVLQSSAVQAFMFK</sequence>
<dbReference type="AlphaFoldDB" id="Q3JJB6"/>
<evidence type="ECO:0000313" key="2">
    <source>
        <dbReference type="Proteomes" id="UP000002700"/>
    </source>
</evidence>
<name>Q3JJB6_BURP1</name>
<accession>Q3JJB6</accession>
<dbReference type="KEGG" id="bpm:BURPS1710b_A1180"/>
<evidence type="ECO:0000313" key="1">
    <source>
        <dbReference type="EMBL" id="ABA52068.1"/>
    </source>
</evidence>
<dbReference type="EnsemblBacteria" id="ABA52068">
    <property type="protein sequence ID" value="ABA52068"/>
    <property type="gene ID" value="BURPS1710b_A1180"/>
</dbReference>
<reference evidence="1 2" key="1">
    <citation type="submission" date="2005-09" db="EMBL/GenBank/DDBJ databases">
        <authorList>
            <person name="Woods D.E."/>
            <person name="Nierman W.C."/>
        </authorList>
    </citation>
    <scope>NUCLEOTIDE SEQUENCE [LARGE SCALE GENOMIC DNA]</scope>
    <source>
        <strain evidence="1 2">1710b</strain>
    </source>
</reference>